<dbReference type="EMBL" id="JH793087">
    <property type="protein sequence ID" value="ELQ37900.1"/>
    <property type="molecule type" value="Genomic_DNA"/>
</dbReference>
<reference evidence="5" key="1">
    <citation type="journal article" date="2012" name="PLoS Genet.">
        <title>Comparative analysis of the genomes of two field isolates of the rice blast fungus Magnaporthe oryzae.</title>
        <authorList>
            <person name="Xue M."/>
            <person name="Yang J."/>
            <person name="Li Z."/>
            <person name="Hu S."/>
            <person name="Yao N."/>
            <person name="Dean R.A."/>
            <person name="Zhao W."/>
            <person name="Shen M."/>
            <person name="Zhang H."/>
            <person name="Li C."/>
            <person name="Liu L."/>
            <person name="Cao L."/>
            <person name="Xu X."/>
            <person name="Xing Y."/>
            <person name="Hsiang T."/>
            <person name="Zhang Z."/>
            <person name="Xu J.R."/>
            <person name="Peng Y.L."/>
        </authorList>
    </citation>
    <scope>NUCLEOTIDE SEQUENCE</scope>
    <source>
        <strain evidence="5">Y34</strain>
    </source>
</reference>
<dbReference type="GO" id="GO:0022857">
    <property type="term" value="F:transmembrane transporter activity"/>
    <property type="evidence" value="ECO:0007669"/>
    <property type="project" value="InterPro"/>
</dbReference>
<keyword evidence="4" id="KW-1133">Transmembrane helix</keyword>
<feature type="transmembrane region" description="Helical" evidence="4">
    <location>
        <begin position="251"/>
        <end position="272"/>
    </location>
</feature>
<evidence type="ECO:0000256" key="1">
    <source>
        <dbReference type="ARBA" id="ARBA00004141"/>
    </source>
</evidence>
<evidence type="ECO:0000313" key="5">
    <source>
        <dbReference type="EMBL" id="ELQ37900.1"/>
    </source>
</evidence>
<evidence type="ECO:0000256" key="3">
    <source>
        <dbReference type="SAM" id="MobiDB-lite"/>
    </source>
</evidence>
<feature type="transmembrane region" description="Helical" evidence="4">
    <location>
        <begin position="119"/>
        <end position="137"/>
    </location>
</feature>
<organism evidence="5">
    <name type="scientific">Pyricularia oryzae (strain Y34)</name>
    <name type="common">Rice blast fungus</name>
    <name type="synonym">Magnaporthe oryzae</name>
    <dbReference type="NCBI Taxonomy" id="1143189"/>
    <lineage>
        <taxon>Eukaryota</taxon>
        <taxon>Fungi</taxon>
        <taxon>Dikarya</taxon>
        <taxon>Ascomycota</taxon>
        <taxon>Pezizomycotina</taxon>
        <taxon>Sordariomycetes</taxon>
        <taxon>Sordariomycetidae</taxon>
        <taxon>Magnaporthales</taxon>
        <taxon>Pyriculariaceae</taxon>
        <taxon>Pyricularia</taxon>
    </lineage>
</organism>
<dbReference type="Proteomes" id="UP000011086">
    <property type="component" value="Unassembled WGS sequence"/>
</dbReference>
<dbReference type="InterPro" id="IPR011701">
    <property type="entry name" value="MFS"/>
</dbReference>
<dbReference type="PANTHER" id="PTHR11360">
    <property type="entry name" value="MONOCARBOXYLATE TRANSPORTER"/>
    <property type="match status" value="1"/>
</dbReference>
<dbReference type="AlphaFoldDB" id="A0AA97NX43"/>
<dbReference type="Gene3D" id="1.20.1250.20">
    <property type="entry name" value="MFS general substrate transporter like domains"/>
    <property type="match status" value="2"/>
</dbReference>
<comment type="subcellular location">
    <subcellularLocation>
        <location evidence="1">Membrane</location>
        <topology evidence="1">Multi-pass membrane protein</topology>
    </subcellularLocation>
</comment>
<dbReference type="InterPro" id="IPR036259">
    <property type="entry name" value="MFS_trans_sf"/>
</dbReference>
<feature type="transmembrane region" description="Helical" evidence="4">
    <location>
        <begin position="341"/>
        <end position="359"/>
    </location>
</feature>
<evidence type="ECO:0000256" key="4">
    <source>
        <dbReference type="SAM" id="Phobius"/>
    </source>
</evidence>
<accession>A0AA97NX43</accession>
<proteinExistence type="inferred from homology"/>
<evidence type="ECO:0008006" key="6">
    <source>
        <dbReference type="Google" id="ProtNLM"/>
    </source>
</evidence>
<keyword evidence="4" id="KW-0472">Membrane</keyword>
<feature type="transmembrane region" description="Helical" evidence="4">
    <location>
        <begin position="177"/>
        <end position="195"/>
    </location>
</feature>
<name>A0AA97NX43_PYRO3</name>
<dbReference type="Pfam" id="PF07690">
    <property type="entry name" value="MFS_1"/>
    <property type="match status" value="1"/>
</dbReference>
<dbReference type="GO" id="GO:0016020">
    <property type="term" value="C:membrane"/>
    <property type="evidence" value="ECO:0007669"/>
    <property type="project" value="UniProtKB-SubCell"/>
</dbReference>
<sequence length="625" mass="67007">MTDPSVPAPAVSADATKDETTAVQPQHSRPPSPEVVEEKEFKEGGYGWVIVLAVHLLNAHTWGINASYSVFLAYYLRSGAFAGASPIAYAFVGGLSISIALGISPIATISVREFGTRNTLLLGSAIITIAFIGASFTTQMWQLVLSQGIAFGLGMGFTFVASVGVVPQWFVKRRSLANGLGAGGSGMGGLIYSLATNAMIKDLGLSWTFRVLALIVLVVNCISSVLVKDRNKELGTVQVAFHKDLFKRPEYYLLIAWAFFSILGYTITVFSLSDYCQTVGFTATQGSVVAALYSMSQGIGRPIIGHFSDSWGRINVAAIGTLISAVASFTLWIFAGPHFGGVIVFALLGVFTGILWATIGPVSAEVVGLELLPSALSVIWLVLAVPATFAMVIGVSLRVPGPGGYLFVQVFVGLMYLFAFTSAWFLRGWKLWQLENLDRNKSRGAGVMRNDDAAVTGDTETSTPNARAGEEMLFTHLHDSRHLPPIRQQRNHRLQSPAARLLTSFIGIYTKPPRKAHKPHQNVVVLASDRWQQRLGHIRALRQRPAGQAVDEVEYSRTSRPGGVEGTSQEAWRGSEVHGVGVQGVGGLLVANKEEAEGAKVSGYCGAPDWVGEAIGPLRSGTIGI</sequence>
<dbReference type="SUPFAM" id="SSF103473">
    <property type="entry name" value="MFS general substrate transporter"/>
    <property type="match status" value="1"/>
</dbReference>
<feature type="transmembrane region" description="Helical" evidence="4">
    <location>
        <begin position="207"/>
        <end position="227"/>
    </location>
</feature>
<gene>
    <name evidence="5" type="ORF">OOU_Y34scaffold00567g47</name>
</gene>
<comment type="similarity">
    <text evidence="2">Belongs to the major facilitator superfamily. Monocarboxylate porter (TC 2.A.1.13) family.</text>
</comment>
<feature type="compositionally biased region" description="Low complexity" evidence="3">
    <location>
        <begin position="1"/>
        <end position="14"/>
    </location>
</feature>
<feature type="transmembrane region" description="Helical" evidence="4">
    <location>
        <begin position="149"/>
        <end position="170"/>
    </location>
</feature>
<feature type="transmembrane region" description="Helical" evidence="4">
    <location>
        <begin position="87"/>
        <end position="107"/>
    </location>
</feature>
<feature type="transmembrane region" description="Helical" evidence="4">
    <location>
        <begin position="405"/>
        <end position="426"/>
    </location>
</feature>
<evidence type="ECO:0000256" key="2">
    <source>
        <dbReference type="ARBA" id="ARBA00006727"/>
    </source>
</evidence>
<feature type="region of interest" description="Disordered" evidence="3">
    <location>
        <begin position="1"/>
        <end position="36"/>
    </location>
</feature>
<dbReference type="PANTHER" id="PTHR11360:SF315">
    <property type="entry name" value="TRANSPORTER MCH2-RELATED"/>
    <property type="match status" value="1"/>
</dbReference>
<feature type="transmembrane region" description="Helical" evidence="4">
    <location>
        <begin position="371"/>
        <end position="393"/>
    </location>
</feature>
<feature type="transmembrane region" description="Helical" evidence="4">
    <location>
        <begin position="316"/>
        <end position="335"/>
    </location>
</feature>
<feature type="transmembrane region" description="Helical" evidence="4">
    <location>
        <begin position="48"/>
        <end position="75"/>
    </location>
</feature>
<keyword evidence="4" id="KW-0812">Transmembrane</keyword>
<protein>
    <recommendedName>
        <fullName evidence="6">MFS general substrate transporter</fullName>
    </recommendedName>
</protein>
<dbReference type="InterPro" id="IPR050327">
    <property type="entry name" value="Proton-linked_MCT"/>
</dbReference>